<dbReference type="EMBL" id="JARYMX010000003">
    <property type="protein sequence ID" value="KAJ9556406.1"/>
    <property type="molecule type" value="Genomic_DNA"/>
</dbReference>
<dbReference type="Pfam" id="PF13966">
    <property type="entry name" value="zf-RVT"/>
    <property type="match status" value="1"/>
</dbReference>
<evidence type="ECO:0000313" key="3">
    <source>
        <dbReference type="Proteomes" id="UP001172457"/>
    </source>
</evidence>
<dbReference type="InterPro" id="IPR026960">
    <property type="entry name" value="RVT-Znf"/>
</dbReference>
<protein>
    <recommendedName>
        <fullName evidence="1">Reverse transcriptase zinc-binding domain-containing protein</fullName>
    </recommendedName>
</protein>
<evidence type="ECO:0000259" key="1">
    <source>
        <dbReference type="Pfam" id="PF13966"/>
    </source>
</evidence>
<dbReference type="Proteomes" id="UP001172457">
    <property type="component" value="Chromosome 3"/>
</dbReference>
<feature type="domain" description="Reverse transcriptase zinc-binding" evidence="1">
    <location>
        <begin position="41"/>
        <end position="107"/>
    </location>
</feature>
<accession>A0AA38TJD1</accession>
<dbReference type="AlphaFoldDB" id="A0AA38TJD1"/>
<sequence length="205" mass="24659">MVLGPWNTRDSRPETVPVPLLHEFAKDAVMWRDTEGKVMPFSVRQCMTTFERSQVQIGWYRNVWFPHHIPKHSFCLWLACHGRLPIQDCIMNWKKDPRTLSARFCSYSMEVWRLMKAEAQMEYYPNDWLSIVGFLSSNTTRRCKLHKLTFVAMVYFIWQERNRRLFSDVQRQPNVLMRNIRDIVLKRMAWKTNKNLNQMQNGITK</sequence>
<proteinExistence type="predicted"/>
<reference evidence="2" key="1">
    <citation type="submission" date="2023-03" db="EMBL/GenBank/DDBJ databases">
        <title>Chromosome-scale reference genome and RAD-based genetic map of yellow starthistle (Centaurea solstitialis) reveal putative structural variation and QTLs associated with invader traits.</title>
        <authorList>
            <person name="Reatini B."/>
            <person name="Cang F.A."/>
            <person name="Jiang Q."/>
            <person name="Mckibben M.T.W."/>
            <person name="Barker M.S."/>
            <person name="Rieseberg L.H."/>
            <person name="Dlugosch K.M."/>
        </authorList>
    </citation>
    <scope>NUCLEOTIDE SEQUENCE</scope>
    <source>
        <strain evidence="2">CAN-66</strain>
        <tissue evidence="2">Leaf</tissue>
    </source>
</reference>
<name>A0AA38TJD1_9ASTR</name>
<gene>
    <name evidence="2" type="ORF">OSB04_011020</name>
</gene>
<organism evidence="2 3">
    <name type="scientific">Centaurea solstitialis</name>
    <name type="common">yellow star-thistle</name>
    <dbReference type="NCBI Taxonomy" id="347529"/>
    <lineage>
        <taxon>Eukaryota</taxon>
        <taxon>Viridiplantae</taxon>
        <taxon>Streptophyta</taxon>
        <taxon>Embryophyta</taxon>
        <taxon>Tracheophyta</taxon>
        <taxon>Spermatophyta</taxon>
        <taxon>Magnoliopsida</taxon>
        <taxon>eudicotyledons</taxon>
        <taxon>Gunneridae</taxon>
        <taxon>Pentapetalae</taxon>
        <taxon>asterids</taxon>
        <taxon>campanulids</taxon>
        <taxon>Asterales</taxon>
        <taxon>Asteraceae</taxon>
        <taxon>Carduoideae</taxon>
        <taxon>Cardueae</taxon>
        <taxon>Centaureinae</taxon>
        <taxon>Centaurea</taxon>
    </lineage>
</organism>
<comment type="caution">
    <text evidence="2">The sequence shown here is derived from an EMBL/GenBank/DDBJ whole genome shotgun (WGS) entry which is preliminary data.</text>
</comment>
<evidence type="ECO:0000313" key="2">
    <source>
        <dbReference type="EMBL" id="KAJ9556406.1"/>
    </source>
</evidence>
<keyword evidence="3" id="KW-1185">Reference proteome</keyword>